<dbReference type="SFLD" id="SFLDS00005">
    <property type="entry name" value="Isoprenoid_Synthase_Type_I"/>
    <property type="match status" value="1"/>
</dbReference>
<organism evidence="12 13">
    <name type="scientific">Fistulifera solaris</name>
    <name type="common">Oleaginous diatom</name>
    <dbReference type="NCBI Taxonomy" id="1519565"/>
    <lineage>
        <taxon>Eukaryota</taxon>
        <taxon>Sar</taxon>
        <taxon>Stramenopiles</taxon>
        <taxon>Ochrophyta</taxon>
        <taxon>Bacillariophyta</taxon>
        <taxon>Bacillariophyceae</taxon>
        <taxon>Bacillariophycidae</taxon>
        <taxon>Naviculales</taxon>
        <taxon>Naviculaceae</taxon>
        <taxon>Fistulifera</taxon>
    </lineage>
</organism>
<dbReference type="FunCoup" id="A0A1Z5JVE3">
    <property type="interactions" value="604"/>
</dbReference>
<dbReference type="GO" id="GO:0004161">
    <property type="term" value="F:dimethylallyltranstransferase activity"/>
    <property type="evidence" value="ECO:0007669"/>
    <property type="project" value="UniProtKB-EC"/>
</dbReference>
<dbReference type="InterPro" id="IPR008949">
    <property type="entry name" value="Isoprenoid_synthase_dom_sf"/>
</dbReference>
<protein>
    <submittedName>
        <fullName evidence="12">Farnesyl diphosphate synthase</fullName>
        <ecNumber evidence="12">2.5.1.1</ecNumber>
        <ecNumber evidence="12">2.5.1.10</ecNumber>
    </submittedName>
</protein>
<keyword evidence="13" id="KW-1185">Reference proteome</keyword>
<gene>
    <name evidence="12" type="ORF">FisN_18Hh001</name>
</gene>
<feature type="transmembrane region" description="Helical" evidence="11">
    <location>
        <begin position="32"/>
        <end position="54"/>
    </location>
</feature>
<keyword evidence="11" id="KW-1133">Transmembrane helix</keyword>
<evidence type="ECO:0000256" key="1">
    <source>
        <dbReference type="ARBA" id="ARBA00001946"/>
    </source>
</evidence>
<comment type="caution">
    <text evidence="12">The sequence shown here is derived from an EMBL/GenBank/DDBJ whole genome shotgun (WGS) entry which is preliminary data.</text>
</comment>
<dbReference type="Pfam" id="PF00348">
    <property type="entry name" value="polyprenyl_synt"/>
    <property type="match status" value="1"/>
</dbReference>
<name>A0A1Z5JVE3_FISSO</name>
<reference evidence="12 13" key="1">
    <citation type="journal article" date="2015" name="Plant Cell">
        <title>Oil accumulation by the oleaginous diatom Fistulifera solaris as revealed by the genome and transcriptome.</title>
        <authorList>
            <person name="Tanaka T."/>
            <person name="Maeda Y."/>
            <person name="Veluchamy A."/>
            <person name="Tanaka M."/>
            <person name="Abida H."/>
            <person name="Marechal E."/>
            <person name="Bowler C."/>
            <person name="Muto M."/>
            <person name="Sunaga Y."/>
            <person name="Tanaka M."/>
            <person name="Yoshino T."/>
            <person name="Taniguchi T."/>
            <person name="Fukuda Y."/>
            <person name="Nemoto M."/>
            <person name="Matsumoto M."/>
            <person name="Wong P.S."/>
            <person name="Aburatani S."/>
            <person name="Fujibuchi W."/>
        </authorList>
    </citation>
    <scope>NUCLEOTIDE SEQUENCE [LARGE SCALE GENOMIC DNA]</scope>
    <source>
        <strain evidence="12 13">JPCC DA0580</strain>
    </source>
</reference>
<evidence type="ECO:0000256" key="11">
    <source>
        <dbReference type="SAM" id="Phobius"/>
    </source>
</evidence>
<dbReference type="SFLD" id="SFLDG01017">
    <property type="entry name" value="Polyprenyl_Transferase_Like"/>
    <property type="match status" value="1"/>
</dbReference>
<keyword evidence="7" id="KW-0479">Metal-binding</keyword>
<dbReference type="GO" id="GO:0045337">
    <property type="term" value="P:farnesyl diphosphate biosynthetic process"/>
    <property type="evidence" value="ECO:0007669"/>
    <property type="project" value="TreeGrafter"/>
</dbReference>
<dbReference type="InterPro" id="IPR033749">
    <property type="entry name" value="Polyprenyl_synt_CS"/>
</dbReference>
<dbReference type="PROSITE" id="PS00723">
    <property type="entry name" value="POLYPRENYL_SYNTHASE_1"/>
    <property type="match status" value="1"/>
</dbReference>
<dbReference type="PANTHER" id="PTHR11525:SF0">
    <property type="entry name" value="FARNESYL PYROPHOSPHATE SYNTHASE"/>
    <property type="match status" value="1"/>
</dbReference>
<keyword evidence="11" id="KW-0472">Membrane</keyword>
<evidence type="ECO:0000256" key="7">
    <source>
        <dbReference type="ARBA" id="ARBA00022723"/>
    </source>
</evidence>
<evidence type="ECO:0000256" key="5">
    <source>
        <dbReference type="ARBA" id="ARBA00022516"/>
    </source>
</evidence>
<dbReference type="FunFam" id="1.10.600.10:FF:000006">
    <property type="entry name" value="Farnesyl pyrophosphate synthase"/>
    <property type="match status" value="1"/>
</dbReference>
<dbReference type="EC" id="2.5.1.10" evidence="12"/>
<dbReference type="AlphaFoldDB" id="A0A1Z5JVE3"/>
<dbReference type="GO" id="GO:0004337">
    <property type="term" value="F:(2E,6E)-farnesyl diphosphate synthase activity"/>
    <property type="evidence" value="ECO:0007669"/>
    <property type="project" value="UniProtKB-EC"/>
</dbReference>
<dbReference type="GO" id="GO:0005737">
    <property type="term" value="C:cytoplasm"/>
    <property type="evidence" value="ECO:0007669"/>
    <property type="project" value="TreeGrafter"/>
</dbReference>
<comment type="pathway">
    <text evidence="2">Isoprenoid biosynthesis; geranyl diphosphate biosynthesis; geranyl diphosphate from dimethylallyl diphosphate and isopentenyl diphosphate: step 1/1.</text>
</comment>
<keyword evidence="9" id="KW-0443">Lipid metabolism</keyword>
<dbReference type="GO" id="GO:0046872">
    <property type="term" value="F:metal ion binding"/>
    <property type="evidence" value="ECO:0007669"/>
    <property type="project" value="UniProtKB-KW"/>
</dbReference>
<evidence type="ECO:0000313" key="12">
    <source>
        <dbReference type="EMBL" id="GAX17802.1"/>
    </source>
</evidence>
<comment type="pathway">
    <text evidence="3">Isoprenoid biosynthesis; farnesyl diphosphate biosynthesis; farnesyl diphosphate from geranyl diphosphate and isopentenyl diphosphate: step 1/1.</text>
</comment>
<comment type="similarity">
    <text evidence="4 10">Belongs to the FPP/GGPP synthase family.</text>
</comment>
<dbReference type="SUPFAM" id="SSF48576">
    <property type="entry name" value="Terpenoid synthases"/>
    <property type="match status" value="1"/>
</dbReference>
<sequence>MSLSSNPTFSFISIGVAAIVIAQLYPRSSDSYYSSFPMAGLVVLLLLAAAQTAVASTTTTPSSRRFAVTKSPPPHAYPLAQLAAAASDKDKFLCLYPQLQEELCEWFATEHEMTPEAVQWIRDMLDYNVPGGKLNRGTTVLAVYRALQQGKPISEHEYAQAAVLGWTIEFLQAFFLVADDIMDDSQTRRGQPCWYKNKHVNLVAINDSFLLESAVFCILKRHFGNEPYYTELLELLLQTTQQTELGQLLDLTSQPQGNEVDLNRFTMQRYKLIVKYKTAFYSFYLPVALGMILAGNTDEASYQAAKEILLTMGEYFQVQDDYLDCFGDPSVIGKVGTDIQDNKCSWLVVQALERCNEEQKNVLRQNYGAWDDQKVETVKELYRTLDLPNIFAQYEEDSYQRIQKALDAIDLPRDVFETLLNKIYKRSK</sequence>
<dbReference type="Gene3D" id="1.10.600.10">
    <property type="entry name" value="Farnesyl Diphosphate Synthase"/>
    <property type="match status" value="1"/>
</dbReference>
<dbReference type="EMBL" id="BDSP01000123">
    <property type="protein sequence ID" value="GAX17802.1"/>
    <property type="molecule type" value="Genomic_DNA"/>
</dbReference>
<evidence type="ECO:0000256" key="3">
    <source>
        <dbReference type="ARBA" id="ARBA00005035"/>
    </source>
</evidence>
<keyword evidence="6 10" id="KW-0808">Transferase</keyword>
<dbReference type="InterPro" id="IPR039702">
    <property type="entry name" value="FPS1-like"/>
</dbReference>
<feature type="transmembrane region" description="Helical" evidence="11">
    <location>
        <begin position="6"/>
        <end position="25"/>
    </location>
</feature>
<evidence type="ECO:0000256" key="10">
    <source>
        <dbReference type="RuleBase" id="RU004466"/>
    </source>
</evidence>
<dbReference type="Proteomes" id="UP000198406">
    <property type="component" value="Unassembled WGS sequence"/>
</dbReference>
<dbReference type="InParanoid" id="A0A1Z5JVE3"/>
<evidence type="ECO:0000313" key="13">
    <source>
        <dbReference type="Proteomes" id="UP000198406"/>
    </source>
</evidence>
<accession>A0A1Z5JVE3</accession>
<evidence type="ECO:0000256" key="9">
    <source>
        <dbReference type="ARBA" id="ARBA00023098"/>
    </source>
</evidence>
<evidence type="ECO:0000256" key="2">
    <source>
        <dbReference type="ARBA" id="ARBA00004932"/>
    </source>
</evidence>
<dbReference type="PROSITE" id="PS00444">
    <property type="entry name" value="POLYPRENYL_SYNTHASE_2"/>
    <property type="match status" value="1"/>
</dbReference>
<evidence type="ECO:0000256" key="8">
    <source>
        <dbReference type="ARBA" id="ARBA00022842"/>
    </source>
</evidence>
<evidence type="ECO:0000256" key="4">
    <source>
        <dbReference type="ARBA" id="ARBA00006706"/>
    </source>
</evidence>
<dbReference type="PANTHER" id="PTHR11525">
    <property type="entry name" value="FARNESYL-PYROPHOSPHATE SYNTHETASE"/>
    <property type="match status" value="1"/>
</dbReference>
<dbReference type="OrthoDB" id="10257492at2759"/>
<comment type="cofactor">
    <cofactor evidence="1">
        <name>Mg(2+)</name>
        <dbReference type="ChEBI" id="CHEBI:18420"/>
    </cofactor>
</comment>
<evidence type="ECO:0000256" key="6">
    <source>
        <dbReference type="ARBA" id="ARBA00022679"/>
    </source>
</evidence>
<keyword evidence="11" id="KW-0812">Transmembrane</keyword>
<keyword evidence="5" id="KW-0444">Lipid biosynthesis</keyword>
<dbReference type="InterPro" id="IPR000092">
    <property type="entry name" value="Polyprenyl_synt"/>
</dbReference>
<keyword evidence="8" id="KW-0460">Magnesium</keyword>
<dbReference type="EC" id="2.5.1.1" evidence="12"/>
<dbReference type="CDD" id="cd00685">
    <property type="entry name" value="Trans_IPPS_HT"/>
    <property type="match status" value="1"/>
</dbReference>
<proteinExistence type="inferred from homology"/>